<comment type="similarity">
    <text evidence="2">Belongs to the DAMOX/DASOX family.</text>
</comment>
<dbReference type="eggNOG" id="KOG3923">
    <property type="taxonomic scope" value="Eukaryota"/>
</dbReference>
<reference evidence="9" key="1">
    <citation type="journal article" date="2015" name="BMC Genomics">
        <title>Genomic and transcriptomic analysis of the endophytic fungus Pestalotiopsis fici reveals its lifestyle and high potential for synthesis of natural products.</title>
        <authorList>
            <person name="Wang X."/>
            <person name="Zhang X."/>
            <person name="Liu L."/>
            <person name="Xiang M."/>
            <person name="Wang W."/>
            <person name="Sun X."/>
            <person name="Che Y."/>
            <person name="Guo L."/>
            <person name="Liu G."/>
            <person name="Guo L."/>
            <person name="Wang C."/>
            <person name="Yin W.B."/>
            <person name="Stadler M."/>
            <person name="Zhang X."/>
            <person name="Liu X."/>
        </authorList>
    </citation>
    <scope>NUCLEOTIDE SEQUENCE [LARGE SCALE GENOMIC DNA]</scope>
    <source>
        <strain evidence="9">W106-1 / CGMCC3.15140</strain>
    </source>
</reference>
<dbReference type="InterPro" id="IPR023209">
    <property type="entry name" value="DAO"/>
</dbReference>
<dbReference type="SUPFAM" id="SSF54373">
    <property type="entry name" value="FAD-linked reductases, C-terminal domain"/>
    <property type="match status" value="1"/>
</dbReference>
<dbReference type="PANTHER" id="PTHR11530:SF26">
    <property type="entry name" value="FAD DEPENDENT OXIDOREDUCTASE SUPERFAMILY (AFU_ORTHOLOGUE AFUA_5G13940)"/>
    <property type="match status" value="1"/>
</dbReference>
<keyword evidence="3" id="KW-0285">Flavoprotein</keyword>
<accession>W3X5I4</accession>
<feature type="binding site" evidence="6">
    <location>
        <position position="324"/>
    </location>
    <ligand>
        <name>D-dopa</name>
        <dbReference type="ChEBI" id="CHEBI:149689"/>
    </ligand>
</feature>
<evidence type="ECO:0000256" key="2">
    <source>
        <dbReference type="ARBA" id="ARBA00006730"/>
    </source>
</evidence>
<keyword evidence="4 6" id="KW-0274">FAD</keyword>
<dbReference type="PROSITE" id="PS00677">
    <property type="entry name" value="DAO"/>
    <property type="match status" value="1"/>
</dbReference>
<dbReference type="Gene3D" id="3.30.9.10">
    <property type="entry name" value="D-Amino Acid Oxidase, subunit A, domain 2"/>
    <property type="match status" value="1"/>
</dbReference>
<evidence type="ECO:0000256" key="1">
    <source>
        <dbReference type="ARBA" id="ARBA00001974"/>
    </source>
</evidence>
<comment type="cofactor">
    <cofactor evidence="1 6">
        <name>FAD</name>
        <dbReference type="ChEBI" id="CHEBI:57692"/>
    </cofactor>
</comment>
<dbReference type="HOGENOM" id="CLU_034311_2_0_1"/>
<dbReference type="SUPFAM" id="SSF51971">
    <property type="entry name" value="Nucleotide-binding domain"/>
    <property type="match status" value="1"/>
</dbReference>
<proteinExistence type="inferred from homology"/>
<dbReference type="GO" id="GO:0019478">
    <property type="term" value="P:D-amino acid catabolic process"/>
    <property type="evidence" value="ECO:0007669"/>
    <property type="project" value="TreeGrafter"/>
</dbReference>
<sequence length="354" mass="39140">MVHAVVIGAGVIGLSAAIRLQEEGHQVIIVARDFPAPFETVDAQLQINYTSPWGGAHNRWVLPANPTEEKEHQMALITYERMMQLQKTQPDAGITPMPGIEYLEAPSPVYTSLTEAKASSLGLAGFRFLRPEEFPDSRVKLGFTYDTWCVNPMVYCSFLLRRFSIRGGKVLKRELRDPAELFSLKELGRVDVVVNCSGNGFQDENVFITRGQTCLVTNYCPATVTRQNADGSWTFSVPRNFDGGTIVGGTKEPNNWDSTPSLAVRKLLLDKFAAAYPPILGKDGKFTVIKDIVGRRPTRKGGMRLERERIHDGKSIIHAYGLGGRGYELSWGVAQGVINLLVEDLQSSKVVAKL</sequence>
<dbReference type="PIRSF" id="PIRSF000189">
    <property type="entry name" value="D-aa_oxidase"/>
    <property type="match status" value="1"/>
</dbReference>
<dbReference type="PANTHER" id="PTHR11530">
    <property type="entry name" value="D-AMINO ACID OXIDASE"/>
    <property type="match status" value="1"/>
</dbReference>
<dbReference type="InterPro" id="IPR006181">
    <property type="entry name" value="D-amino_acid_oxidase_CS"/>
</dbReference>
<dbReference type="GeneID" id="19271274"/>
<keyword evidence="5" id="KW-0560">Oxidoreductase</keyword>
<dbReference type="InterPro" id="IPR006076">
    <property type="entry name" value="FAD-dep_OxRdtase"/>
</dbReference>
<evidence type="ECO:0000256" key="3">
    <source>
        <dbReference type="ARBA" id="ARBA00022630"/>
    </source>
</evidence>
<protein>
    <recommendedName>
        <fullName evidence="7">FAD dependent oxidoreductase domain-containing protein</fullName>
    </recommendedName>
</protein>
<dbReference type="EMBL" id="KI912112">
    <property type="protein sequence ID" value="ETS81259.1"/>
    <property type="molecule type" value="Genomic_DNA"/>
</dbReference>
<evidence type="ECO:0000259" key="7">
    <source>
        <dbReference type="Pfam" id="PF01266"/>
    </source>
</evidence>
<dbReference type="GO" id="GO:0003884">
    <property type="term" value="F:D-amino-acid oxidase activity"/>
    <property type="evidence" value="ECO:0007669"/>
    <property type="project" value="InterPro"/>
</dbReference>
<dbReference type="Proteomes" id="UP000030651">
    <property type="component" value="Unassembled WGS sequence"/>
</dbReference>
<dbReference type="AlphaFoldDB" id="W3X5I4"/>
<feature type="domain" description="FAD dependent oxidoreductase" evidence="7">
    <location>
        <begin position="4"/>
        <end position="337"/>
    </location>
</feature>
<dbReference type="Pfam" id="PF01266">
    <property type="entry name" value="DAO"/>
    <property type="match status" value="1"/>
</dbReference>
<evidence type="ECO:0000256" key="5">
    <source>
        <dbReference type="ARBA" id="ARBA00023002"/>
    </source>
</evidence>
<organism evidence="8 9">
    <name type="scientific">Pestalotiopsis fici (strain W106-1 / CGMCC3.15140)</name>
    <dbReference type="NCBI Taxonomy" id="1229662"/>
    <lineage>
        <taxon>Eukaryota</taxon>
        <taxon>Fungi</taxon>
        <taxon>Dikarya</taxon>
        <taxon>Ascomycota</taxon>
        <taxon>Pezizomycotina</taxon>
        <taxon>Sordariomycetes</taxon>
        <taxon>Xylariomycetidae</taxon>
        <taxon>Amphisphaeriales</taxon>
        <taxon>Sporocadaceae</taxon>
        <taxon>Pestalotiopsis</taxon>
    </lineage>
</organism>
<dbReference type="RefSeq" id="XP_007833033.1">
    <property type="nucleotide sequence ID" value="XM_007834842.1"/>
</dbReference>
<dbReference type="Gene3D" id="3.40.50.720">
    <property type="entry name" value="NAD(P)-binding Rossmann-like Domain"/>
    <property type="match status" value="1"/>
</dbReference>
<dbReference type="GO" id="GO:0005737">
    <property type="term" value="C:cytoplasm"/>
    <property type="evidence" value="ECO:0007669"/>
    <property type="project" value="TreeGrafter"/>
</dbReference>
<evidence type="ECO:0000313" key="8">
    <source>
        <dbReference type="EMBL" id="ETS81259.1"/>
    </source>
</evidence>
<name>W3X5I4_PESFW</name>
<keyword evidence="9" id="KW-1185">Reference proteome</keyword>
<dbReference type="STRING" id="1229662.W3X5I4"/>
<dbReference type="OrthoDB" id="2015447at2759"/>
<evidence type="ECO:0000256" key="4">
    <source>
        <dbReference type="ARBA" id="ARBA00022827"/>
    </source>
</evidence>
<feature type="binding site" evidence="6">
    <location>
        <begin position="50"/>
        <end position="51"/>
    </location>
    <ligand>
        <name>FAD</name>
        <dbReference type="ChEBI" id="CHEBI:57692"/>
    </ligand>
</feature>
<dbReference type="InParanoid" id="W3X5I4"/>
<feature type="binding site" evidence="6">
    <location>
        <position position="296"/>
    </location>
    <ligand>
        <name>D-dopa</name>
        <dbReference type="ChEBI" id="CHEBI:149689"/>
    </ligand>
</feature>
<evidence type="ECO:0000313" key="9">
    <source>
        <dbReference type="Proteomes" id="UP000030651"/>
    </source>
</evidence>
<dbReference type="OMA" id="LWWPYRI"/>
<dbReference type="KEGG" id="pfy:PFICI_06261"/>
<dbReference type="GO" id="GO:0071949">
    <property type="term" value="F:FAD binding"/>
    <property type="evidence" value="ECO:0007669"/>
    <property type="project" value="InterPro"/>
</dbReference>
<gene>
    <name evidence="8" type="ORF">PFICI_06261</name>
</gene>
<evidence type="ECO:0000256" key="6">
    <source>
        <dbReference type="PIRSR" id="PIRSR000189-1"/>
    </source>
</evidence>